<comment type="caution">
    <text evidence="4">The sequence shown here is derived from an EMBL/GenBank/DDBJ whole genome shotgun (WGS) entry which is preliminary data.</text>
</comment>
<feature type="signal peptide" evidence="3">
    <location>
        <begin position="1"/>
        <end position="26"/>
    </location>
</feature>
<gene>
    <name evidence="4" type="ORF">GCM10017653_02880</name>
</gene>
<dbReference type="Proteomes" id="UP001143330">
    <property type="component" value="Unassembled WGS sequence"/>
</dbReference>
<feature type="region of interest" description="Disordered" evidence="2">
    <location>
        <begin position="28"/>
        <end position="74"/>
    </location>
</feature>
<dbReference type="PANTHER" id="PTHR44749:SF1">
    <property type="entry name" value="TETRATRICOPEPTIDE-LIKE HELICAL DOMAIN-CONTAINING PROTEIN"/>
    <property type="match status" value="1"/>
</dbReference>
<dbReference type="Pfam" id="PF13432">
    <property type="entry name" value="TPR_16"/>
    <property type="match status" value="1"/>
</dbReference>
<dbReference type="SUPFAM" id="SSF48452">
    <property type="entry name" value="TPR-like"/>
    <property type="match status" value="1"/>
</dbReference>
<proteinExistence type="predicted"/>
<dbReference type="EMBL" id="BSFM01000001">
    <property type="protein sequence ID" value="GLK82219.1"/>
    <property type="molecule type" value="Genomic_DNA"/>
</dbReference>
<feature type="compositionally biased region" description="Polar residues" evidence="2">
    <location>
        <begin position="52"/>
        <end position="62"/>
    </location>
</feature>
<accession>A0A9W6JUR3</accession>
<dbReference type="InterPro" id="IPR044650">
    <property type="entry name" value="SRFR1-like"/>
</dbReference>
<keyword evidence="3" id="KW-0732">Signal</keyword>
<feature type="compositionally biased region" description="Low complexity" evidence="2">
    <location>
        <begin position="28"/>
        <end position="44"/>
    </location>
</feature>
<feature type="chain" id="PRO_5040860298" description="Tetratricopeptide repeat protein" evidence="3">
    <location>
        <begin position="27"/>
        <end position="236"/>
    </location>
</feature>
<dbReference type="GO" id="GO:0045892">
    <property type="term" value="P:negative regulation of DNA-templated transcription"/>
    <property type="evidence" value="ECO:0007669"/>
    <property type="project" value="InterPro"/>
</dbReference>
<keyword evidence="1" id="KW-0802">TPR repeat</keyword>
<reference evidence="4" key="1">
    <citation type="journal article" date="2014" name="Int. J. Syst. Evol. Microbiol.">
        <title>Complete genome sequence of Corynebacterium casei LMG S-19264T (=DSM 44701T), isolated from a smear-ripened cheese.</title>
        <authorList>
            <consortium name="US DOE Joint Genome Institute (JGI-PGF)"/>
            <person name="Walter F."/>
            <person name="Albersmeier A."/>
            <person name="Kalinowski J."/>
            <person name="Ruckert C."/>
        </authorList>
    </citation>
    <scope>NUCLEOTIDE SEQUENCE</scope>
    <source>
        <strain evidence="4">VKM B-2789</strain>
    </source>
</reference>
<keyword evidence="5" id="KW-1185">Reference proteome</keyword>
<evidence type="ECO:0000256" key="1">
    <source>
        <dbReference type="PROSITE-ProRule" id="PRU00339"/>
    </source>
</evidence>
<dbReference type="InterPro" id="IPR019734">
    <property type="entry name" value="TPR_rpt"/>
</dbReference>
<dbReference type="SMART" id="SM00028">
    <property type="entry name" value="TPR"/>
    <property type="match status" value="3"/>
</dbReference>
<reference evidence="4" key="2">
    <citation type="submission" date="2023-01" db="EMBL/GenBank/DDBJ databases">
        <authorList>
            <person name="Sun Q."/>
            <person name="Evtushenko L."/>
        </authorList>
    </citation>
    <scope>NUCLEOTIDE SEQUENCE</scope>
    <source>
        <strain evidence="4">VKM B-2789</strain>
    </source>
</reference>
<feature type="repeat" description="TPR" evidence="1">
    <location>
        <begin position="150"/>
        <end position="183"/>
    </location>
</feature>
<sequence length="236" mass="25536">MFPETRGMRAFFAVLLLTVSPLAALAQTAPPAETPPAARTEPVPQAKPADPQATSPQATSPQPKSPDAAATAGEPDRAKRLDALFAALKVAPTQESAKSIADRIDIALTPSGSETVDLLMSRAAIATQAKDYDLAVQLLDGILVVDPNHLDAWNRRATVFYLQQDYADALADLRQVVAREPRHYAAWMGIALIAKDLGDEKRALEAIRKARDIYPQFEQAENMEETLSLSVEGRPI</sequence>
<dbReference type="InterPro" id="IPR011990">
    <property type="entry name" value="TPR-like_helical_dom_sf"/>
</dbReference>
<dbReference type="Gene3D" id="1.25.40.10">
    <property type="entry name" value="Tetratricopeptide repeat domain"/>
    <property type="match status" value="1"/>
</dbReference>
<evidence type="ECO:0008006" key="6">
    <source>
        <dbReference type="Google" id="ProtNLM"/>
    </source>
</evidence>
<evidence type="ECO:0000256" key="2">
    <source>
        <dbReference type="SAM" id="MobiDB-lite"/>
    </source>
</evidence>
<dbReference type="PROSITE" id="PS50005">
    <property type="entry name" value="TPR"/>
    <property type="match status" value="1"/>
</dbReference>
<name>A0A9W6JUR3_9HYPH</name>
<dbReference type="PANTHER" id="PTHR44749">
    <property type="entry name" value="SUPPRESSOR OF RPS4-RLD 1"/>
    <property type="match status" value="1"/>
</dbReference>
<protein>
    <recommendedName>
        <fullName evidence="6">Tetratricopeptide repeat protein</fullName>
    </recommendedName>
</protein>
<organism evidence="4 5">
    <name type="scientific">Ancylobacter defluvii</name>
    <dbReference type="NCBI Taxonomy" id="1282440"/>
    <lineage>
        <taxon>Bacteria</taxon>
        <taxon>Pseudomonadati</taxon>
        <taxon>Pseudomonadota</taxon>
        <taxon>Alphaproteobacteria</taxon>
        <taxon>Hyphomicrobiales</taxon>
        <taxon>Xanthobacteraceae</taxon>
        <taxon>Ancylobacter</taxon>
    </lineage>
</organism>
<dbReference type="AlphaFoldDB" id="A0A9W6JUR3"/>
<evidence type="ECO:0000256" key="3">
    <source>
        <dbReference type="SAM" id="SignalP"/>
    </source>
</evidence>
<evidence type="ECO:0000313" key="5">
    <source>
        <dbReference type="Proteomes" id="UP001143330"/>
    </source>
</evidence>
<evidence type="ECO:0000313" key="4">
    <source>
        <dbReference type="EMBL" id="GLK82219.1"/>
    </source>
</evidence>